<dbReference type="Pfam" id="PF03061">
    <property type="entry name" value="4HBT"/>
    <property type="match status" value="1"/>
</dbReference>
<evidence type="ECO:0000259" key="3">
    <source>
        <dbReference type="Pfam" id="PF03061"/>
    </source>
</evidence>
<dbReference type="InterPro" id="IPR039298">
    <property type="entry name" value="ACOT13"/>
</dbReference>
<dbReference type="NCBIfam" id="TIGR00369">
    <property type="entry name" value="unchar_dom_1"/>
    <property type="match status" value="1"/>
</dbReference>
<reference evidence="4 5" key="1">
    <citation type="journal article" date="2024" name="Insects">
        <title>An Improved Chromosome-Level Genome Assembly of the Firefly Pyrocoelia pectoralis.</title>
        <authorList>
            <person name="Fu X."/>
            <person name="Meyer-Rochow V.B."/>
            <person name="Ballantyne L."/>
            <person name="Zhu X."/>
        </authorList>
    </citation>
    <scope>NUCLEOTIDE SEQUENCE [LARGE SCALE GENOMIC DNA]</scope>
    <source>
        <strain evidence="4">XCY_ONT2</strain>
    </source>
</reference>
<dbReference type="InterPro" id="IPR029069">
    <property type="entry name" value="HotDog_dom_sf"/>
</dbReference>
<proteinExistence type="inferred from homology"/>
<dbReference type="PANTHER" id="PTHR21660">
    <property type="entry name" value="THIOESTERASE SUPERFAMILY MEMBER-RELATED"/>
    <property type="match status" value="1"/>
</dbReference>
<evidence type="ECO:0000256" key="1">
    <source>
        <dbReference type="ARBA" id="ARBA00008324"/>
    </source>
</evidence>
<dbReference type="Proteomes" id="UP001329430">
    <property type="component" value="Chromosome 1"/>
</dbReference>
<dbReference type="EMBL" id="JAVRBK010000001">
    <property type="protein sequence ID" value="KAK5649999.1"/>
    <property type="molecule type" value="Genomic_DNA"/>
</dbReference>
<dbReference type="FunFam" id="3.10.129.10:FF:000033">
    <property type="entry name" value="acyl-coenzyme A thioesterase 13"/>
    <property type="match status" value="1"/>
</dbReference>
<comment type="caution">
    <text evidence="4">The sequence shown here is derived from an EMBL/GenBank/DDBJ whole genome shotgun (WGS) entry which is preliminary data.</text>
</comment>
<comment type="similarity">
    <text evidence="1">Belongs to the thioesterase PaaI family.</text>
</comment>
<keyword evidence="2" id="KW-0378">Hydrolase</keyword>
<dbReference type="InterPro" id="IPR006683">
    <property type="entry name" value="Thioestr_dom"/>
</dbReference>
<organism evidence="4 5">
    <name type="scientific">Pyrocoelia pectoralis</name>
    <dbReference type="NCBI Taxonomy" id="417401"/>
    <lineage>
        <taxon>Eukaryota</taxon>
        <taxon>Metazoa</taxon>
        <taxon>Ecdysozoa</taxon>
        <taxon>Arthropoda</taxon>
        <taxon>Hexapoda</taxon>
        <taxon>Insecta</taxon>
        <taxon>Pterygota</taxon>
        <taxon>Neoptera</taxon>
        <taxon>Endopterygota</taxon>
        <taxon>Coleoptera</taxon>
        <taxon>Polyphaga</taxon>
        <taxon>Elateriformia</taxon>
        <taxon>Elateroidea</taxon>
        <taxon>Lampyridae</taxon>
        <taxon>Lampyrinae</taxon>
        <taxon>Pyrocoelia</taxon>
    </lineage>
</organism>
<dbReference type="SUPFAM" id="SSF54637">
    <property type="entry name" value="Thioesterase/thiol ester dehydrase-isomerase"/>
    <property type="match status" value="1"/>
</dbReference>
<name>A0AAN7VWV8_9COLE</name>
<evidence type="ECO:0000313" key="5">
    <source>
        <dbReference type="Proteomes" id="UP001329430"/>
    </source>
</evidence>
<dbReference type="CDD" id="cd03443">
    <property type="entry name" value="PaaI_thioesterase"/>
    <property type="match status" value="1"/>
</dbReference>
<feature type="domain" description="Thioesterase" evidence="3">
    <location>
        <begin position="76"/>
        <end position="147"/>
    </location>
</feature>
<protein>
    <recommendedName>
        <fullName evidence="3">Thioesterase domain-containing protein</fullName>
    </recommendedName>
</protein>
<keyword evidence="5" id="KW-1185">Reference proteome</keyword>
<dbReference type="InterPro" id="IPR003736">
    <property type="entry name" value="PAAI_dom"/>
</dbReference>
<accession>A0AAN7VWV8</accession>
<evidence type="ECO:0000313" key="4">
    <source>
        <dbReference type="EMBL" id="KAK5649999.1"/>
    </source>
</evidence>
<dbReference type="Gene3D" id="3.10.129.10">
    <property type="entry name" value="Hotdog Thioesterase"/>
    <property type="match status" value="1"/>
</dbReference>
<gene>
    <name evidence="4" type="ORF">RI129_001028</name>
</gene>
<evidence type="ECO:0000256" key="2">
    <source>
        <dbReference type="ARBA" id="ARBA00022801"/>
    </source>
</evidence>
<dbReference type="AlphaFoldDB" id="A0AAN7VWV8"/>
<dbReference type="PANTHER" id="PTHR21660:SF1">
    <property type="entry name" value="ACYL-COENZYME A THIOESTERASE 13"/>
    <property type="match status" value="1"/>
</dbReference>
<dbReference type="GO" id="GO:0047617">
    <property type="term" value="F:fatty acyl-CoA hydrolase activity"/>
    <property type="evidence" value="ECO:0007669"/>
    <property type="project" value="InterPro"/>
</dbReference>
<sequence length="162" mass="17989">MFLSYLLYNPRTDVMINLFRHFRTGLGTKDIQNWFKNITTDTTFNRVLQKISIIKAENGSCVAEMKIEKEHVNSKGGLHGGLTATIVDVLTSCALLTRDSRPNISVDIHVSYLKEALNGNEILINAETIKCGKTLGFTECVISDKATGSIIAKGKQTLYILH</sequence>